<keyword evidence="6" id="KW-0520">NAD</keyword>
<keyword evidence="5 11" id="KW-0378">Hydrolase</keyword>
<dbReference type="PANTHER" id="PTHR32092">
    <property type="entry name" value="6-PHOSPHO-BETA-GLUCOSIDASE-RELATED"/>
    <property type="match status" value="1"/>
</dbReference>
<evidence type="ECO:0000256" key="5">
    <source>
        <dbReference type="ARBA" id="ARBA00022801"/>
    </source>
</evidence>
<keyword evidence="4" id="KW-0479">Metal-binding</keyword>
<dbReference type="EMBL" id="JBHSJG010000048">
    <property type="protein sequence ID" value="MFC4989422.1"/>
    <property type="molecule type" value="Genomic_DNA"/>
</dbReference>
<dbReference type="PRINTS" id="PR00732">
    <property type="entry name" value="GLHYDRLASE4"/>
</dbReference>
<dbReference type="InterPro" id="IPR015955">
    <property type="entry name" value="Lactate_DH/Glyco_Ohase_4_C"/>
</dbReference>
<dbReference type="SUPFAM" id="SSF51735">
    <property type="entry name" value="NAD(P)-binding Rossmann-fold domains"/>
    <property type="match status" value="1"/>
</dbReference>
<dbReference type="PANTHER" id="PTHR32092:SF2">
    <property type="entry name" value="ALPHA-GALACTURONIDASE"/>
    <property type="match status" value="1"/>
</dbReference>
<sequence length="484" mass="54405">MHELRREQPVEPERVRIGYVGGGSRSWAATLMNDLAQCTDLAGEVVLYDVDHESARANAELGEWIQSHDDAVGDWSYEVVESLAAALSGADFVICSTQDPPAETMAKDLELPAEYGIHQTVGDTVGPGGTMRAMRAVPQYREIAATVREECPDAWVINYTNPMTVCTRTLYAEYPDINAVGLCHEVFKVQELFADLVEDHVKGAEDVSREEIDVTVKGVNHFTWVDEAHWRDRDLYGLLETWLDARKPVPRFDSGELSEASYFVNHRDVTQDLYRQFEILPAAGDRHLVEFVPWYLSVDEPEEVHRWGIRRTPSEYRVDHWGEGEHERRDYLEGDDPFEFTESGEEAVDWMRALRGLEPLKTHANYPNVGQCPDLAEGAVVETNVLVDGGGVTPQTAGSFPPELRTVLTTHVTNQETIVEAGMEGDVDRAYRAFLNDPLVTIDTADARELFSRLIEAEREYLDDWDLKASRILPEGPTPAVADD</sequence>
<dbReference type="Proteomes" id="UP001595925">
    <property type="component" value="Unassembled WGS sequence"/>
</dbReference>
<feature type="domain" description="Glycosyl hydrolase family 4 C-terminal" evidence="10">
    <location>
        <begin position="216"/>
        <end position="440"/>
    </location>
</feature>
<evidence type="ECO:0000259" key="10">
    <source>
        <dbReference type="Pfam" id="PF11975"/>
    </source>
</evidence>
<organism evidence="11 12">
    <name type="scientific">Saliphagus infecundisoli</name>
    <dbReference type="NCBI Taxonomy" id="1849069"/>
    <lineage>
        <taxon>Archaea</taxon>
        <taxon>Methanobacteriati</taxon>
        <taxon>Methanobacteriota</taxon>
        <taxon>Stenosarchaea group</taxon>
        <taxon>Halobacteria</taxon>
        <taxon>Halobacteriales</taxon>
        <taxon>Natrialbaceae</taxon>
        <taxon>Saliphagus</taxon>
    </lineage>
</organism>
<comment type="cofactor">
    <cofactor evidence="1">
        <name>NAD(+)</name>
        <dbReference type="ChEBI" id="CHEBI:57540"/>
    </cofactor>
</comment>
<evidence type="ECO:0000256" key="4">
    <source>
        <dbReference type="ARBA" id="ARBA00022723"/>
    </source>
</evidence>
<evidence type="ECO:0000256" key="2">
    <source>
        <dbReference type="ARBA" id="ARBA00001936"/>
    </source>
</evidence>
<reference evidence="11 12" key="1">
    <citation type="journal article" date="2019" name="Int. J. Syst. Evol. Microbiol.">
        <title>The Global Catalogue of Microorganisms (GCM) 10K type strain sequencing project: providing services to taxonomists for standard genome sequencing and annotation.</title>
        <authorList>
            <consortium name="The Broad Institute Genomics Platform"/>
            <consortium name="The Broad Institute Genome Sequencing Center for Infectious Disease"/>
            <person name="Wu L."/>
            <person name="Ma J."/>
        </authorList>
    </citation>
    <scope>NUCLEOTIDE SEQUENCE [LARGE SCALE GENOMIC DNA]</scope>
    <source>
        <strain evidence="11 12">CGMCC 1.15824</strain>
    </source>
</reference>
<name>A0ABD5QK83_9EURY</name>
<keyword evidence="8" id="KW-0119">Carbohydrate metabolism</keyword>
<dbReference type="GO" id="GO:0046872">
    <property type="term" value="F:metal ion binding"/>
    <property type="evidence" value="ECO:0007669"/>
    <property type="project" value="UniProtKB-KW"/>
</dbReference>
<dbReference type="Gene3D" id="3.90.1820.10">
    <property type="entry name" value="AglA-like glucosidase"/>
    <property type="match status" value="1"/>
</dbReference>
<comment type="cofactor">
    <cofactor evidence="2">
        <name>Mn(2+)</name>
        <dbReference type="ChEBI" id="CHEBI:29035"/>
    </cofactor>
</comment>
<dbReference type="InterPro" id="IPR022616">
    <property type="entry name" value="Glyco_hydro_4_C"/>
</dbReference>
<dbReference type="RefSeq" id="WP_224829273.1">
    <property type="nucleotide sequence ID" value="NZ_JAIVEF010000018.1"/>
</dbReference>
<evidence type="ECO:0000256" key="1">
    <source>
        <dbReference type="ARBA" id="ARBA00001911"/>
    </source>
</evidence>
<dbReference type="Pfam" id="PF11975">
    <property type="entry name" value="Glyco_hydro_4C"/>
    <property type="match status" value="1"/>
</dbReference>
<keyword evidence="12" id="KW-1185">Reference proteome</keyword>
<evidence type="ECO:0000256" key="3">
    <source>
        <dbReference type="ARBA" id="ARBA00010141"/>
    </source>
</evidence>
<dbReference type="InterPro" id="IPR001088">
    <property type="entry name" value="Glyco_hydro_4"/>
</dbReference>
<proteinExistence type="inferred from homology"/>
<dbReference type="InterPro" id="IPR053715">
    <property type="entry name" value="GH4_Enzyme_sf"/>
</dbReference>
<dbReference type="Pfam" id="PF02056">
    <property type="entry name" value="Glyco_hydro_4"/>
    <property type="match status" value="1"/>
</dbReference>
<keyword evidence="9" id="KW-0326">Glycosidase</keyword>
<dbReference type="InterPro" id="IPR036291">
    <property type="entry name" value="NAD(P)-bd_dom_sf"/>
</dbReference>
<evidence type="ECO:0000256" key="6">
    <source>
        <dbReference type="ARBA" id="ARBA00023027"/>
    </source>
</evidence>
<dbReference type="AlphaFoldDB" id="A0ABD5QK83"/>
<dbReference type="GO" id="GO:0016798">
    <property type="term" value="F:hydrolase activity, acting on glycosyl bonds"/>
    <property type="evidence" value="ECO:0007669"/>
    <property type="project" value="UniProtKB-KW"/>
</dbReference>
<evidence type="ECO:0000256" key="9">
    <source>
        <dbReference type="ARBA" id="ARBA00023295"/>
    </source>
</evidence>
<comment type="caution">
    <text evidence="11">The sequence shown here is derived from an EMBL/GenBank/DDBJ whole genome shotgun (WGS) entry which is preliminary data.</text>
</comment>
<accession>A0ABD5QK83</accession>
<evidence type="ECO:0000313" key="12">
    <source>
        <dbReference type="Proteomes" id="UP001595925"/>
    </source>
</evidence>
<gene>
    <name evidence="11" type="ORF">ACFPFO_17005</name>
</gene>
<comment type="similarity">
    <text evidence="3">Belongs to the glycosyl hydrolase 4 family.</text>
</comment>
<keyword evidence="7" id="KW-0464">Manganese</keyword>
<dbReference type="SUPFAM" id="SSF56327">
    <property type="entry name" value="LDH C-terminal domain-like"/>
    <property type="match status" value="1"/>
</dbReference>
<evidence type="ECO:0000256" key="7">
    <source>
        <dbReference type="ARBA" id="ARBA00023211"/>
    </source>
</evidence>
<protein>
    <submittedName>
        <fullName evidence="11">Glycoside hydrolase family 4</fullName>
    </submittedName>
</protein>
<evidence type="ECO:0000256" key="8">
    <source>
        <dbReference type="ARBA" id="ARBA00023277"/>
    </source>
</evidence>
<evidence type="ECO:0000313" key="11">
    <source>
        <dbReference type="EMBL" id="MFC4989422.1"/>
    </source>
</evidence>